<evidence type="ECO:0000256" key="2">
    <source>
        <dbReference type="ARBA" id="ARBA00022490"/>
    </source>
</evidence>
<evidence type="ECO:0000256" key="5">
    <source>
        <dbReference type="ARBA" id="ARBA00022825"/>
    </source>
</evidence>
<dbReference type="Gene3D" id="3.90.226.10">
    <property type="entry name" value="2-enoyl-CoA Hydratase, Chain A, domain 1"/>
    <property type="match status" value="1"/>
</dbReference>
<dbReference type="RefSeq" id="WP_322540446.1">
    <property type="nucleotide sequence ID" value="NZ_JAXRVB010000005.1"/>
</dbReference>
<evidence type="ECO:0000256" key="6">
    <source>
        <dbReference type="RuleBase" id="RU003567"/>
    </source>
</evidence>
<dbReference type="PRINTS" id="PR00127">
    <property type="entry name" value="CLPPROTEASEP"/>
</dbReference>
<dbReference type="PANTHER" id="PTHR10381">
    <property type="entry name" value="ATP-DEPENDENT CLP PROTEASE PROTEOLYTIC SUBUNIT"/>
    <property type="match status" value="1"/>
</dbReference>
<dbReference type="Pfam" id="PF00574">
    <property type="entry name" value="CLP_protease"/>
    <property type="match status" value="1"/>
</dbReference>
<evidence type="ECO:0000313" key="7">
    <source>
        <dbReference type="EMBL" id="MDZ5764149.1"/>
    </source>
</evidence>
<keyword evidence="2" id="KW-0963">Cytoplasm</keyword>
<dbReference type="Proteomes" id="UP001288387">
    <property type="component" value="Unassembled WGS sequence"/>
</dbReference>
<dbReference type="InterPro" id="IPR001907">
    <property type="entry name" value="ClpP"/>
</dbReference>
<dbReference type="InterPro" id="IPR023562">
    <property type="entry name" value="ClpP/TepA"/>
</dbReference>
<name>A0AAJ2TJ47_STEMA</name>
<gene>
    <name evidence="7" type="ORF">U4I38_06625</name>
</gene>
<protein>
    <recommendedName>
        <fullName evidence="6">ATP-dependent Clp protease proteolytic subunit</fullName>
    </recommendedName>
</protein>
<sequence length="768" mass="80809">MNTLSLGATSRLAHAVLAATFAFDSNDIEALQPEAKGKSVLALNTTSGGEAELLIYGPIGDYFWGEGVTAASVVEQLAGTTASVINVRINSDGGVVTDGLAIYNALKQHPATINVTVDGVAASIASLIAMAGSTRRMHENTMLMLHGPQGGGWGFAGDLRERADQIDVYGRQMLVTYSGRAKNPADIETMLTDRKDHWLTASEALALGLVSEVIPDVQPEPADSVAAAALLSYVSAISGTEGAVHALLRKHIQATTTASAFASLREVHQRAVVAHLEETSMKQQCQLIMAQAGTAPAASTPAAPASPAPATPVPPVAAAPGAAATSAPAATVEQVMAAISARNAAIRTVFAGFREVSGVQALEAECLADAAITEDVARGKLLAKLAASGQPLAGGFSITDVVPEEDNQRRAQVNALLARAGVLTGADAETARNGNPYAHTTLLALAERSLIQAGVNTRGMDREQIARGVLAVQTTSDFPVLLENVLHRVLVGAYNLQQFTWTRFCATGTLSDYRPHSRYHLSSFSDLKPVNEAGEYENGVLGDGEVETIKGARKGRILQITPEVLVNDDLGAFVRITTALGQAAGRTIEKDVYDVLKQNGGLGPVMKDGHTLFHEEHGNIAAGAAVSVDSFDAMRQMMALQMDPGGNDYLDISLSRFLGTVAMHGRATLVNNSEYNPDVTGKFQVNNTSRATFSDIITSPRLGTGKGWYGFADPNVEPVIEVAFLNGVQTPVLEQETNFRTDGLSWKVVHKYGVGAVGWRGAAFNPGE</sequence>
<evidence type="ECO:0000256" key="1">
    <source>
        <dbReference type="ARBA" id="ARBA00007039"/>
    </source>
</evidence>
<dbReference type="InterPro" id="IPR029045">
    <property type="entry name" value="ClpP/crotonase-like_dom_sf"/>
</dbReference>
<reference evidence="7" key="1">
    <citation type="submission" date="2023-12" db="EMBL/GenBank/DDBJ databases">
        <title>'Antibacterial potential of Stenotrophomonas maltophilia cystic fibrosis isolates' (manuscript under preparation).</title>
        <authorList>
            <person name="Crisan C.V."/>
            <person name="Pettis M."/>
            <person name="Goldberg J.B."/>
        </authorList>
    </citation>
    <scope>NUCLEOTIDE SEQUENCE</scope>
    <source>
        <strain evidence="7">CCV129</strain>
    </source>
</reference>
<dbReference type="GO" id="GO:0004252">
    <property type="term" value="F:serine-type endopeptidase activity"/>
    <property type="evidence" value="ECO:0007669"/>
    <property type="project" value="InterPro"/>
</dbReference>
<dbReference type="NCBIfam" id="NF045540">
    <property type="entry name" value="scaf_prot_MCP1"/>
    <property type="match status" value="1"/>
</dbReference>
<keyword evidence="5" id="KW-0720">Serine protease</keyword>
<dbReference type="CDD" id="cd07016">
    <property type="entry name" value="S14_ClpP_1"/>
    <property type="match status" value="1"/>
</dbReference>
<dbReference type="EMBL" id="JAXRVB010000005">
    <property type="protein sequence ID" value="MDZ5764149.1"/>
    <property type="molecule type" value="Genomic_DNA"/>
</dbReference>
<dbReference type="NCBIfam" id="NF045542">
    <property type="entry name" value="Clp_rel_HeadMat"/>
    <property type="match status" value="1"/>
</dbReference>
<comment type="similarity">
    <text evidence="1 6">Belongs to the peptidase S14 family.</text>
</comment>
<dbReference type="GO" id="GO:0051117">
    <property type="term" value="F:ATPase binding"/>
    <property type="evidence" value="ECO:0007669"/>
    <property type="project" value="TreeGrafter"/>
</dbReference>
<accession>A0AAJ2TJ47</accession>
<proteinExistence type="inferred from homology"/>
<dbReference type="GO" id="GO:0004176">
    <property type="term" value="F:ATP-dependent peptidase activity"/>
    <property type="evidence" value="ECO:0007669"/>
    <property type="project" value="InterPro"/>
</dbReference>
<dbReference type="SUPFAM" id="SSF52096">
    <property type="entry name" value="ClpP/crotonase"/>
    <property type="match status" value="1"/>
</dbReference>
<comment type="caution">
    <text evidence="7">The sequence shown here is derived from an EMBL/GenBank/DDBJ whole genome shotgun (WGS) entry which is preliminary data.</text>
</comment>
<keyword evidence="3 7" id="KW-0645">Protease</keyword>
<keyword evidence="4 7" id="KW-0378">Hydrolase</keyword>
<dbReference type="PANTHER" id="PTHR10381:SF70">
    <property type="entry name" value="ATP-DEPENDENT CLP PROTEASE PROTEOLYTIC SUBUNIT"/>
    <property type="match status" value="1"/>
</dbReference>
<evidence type="ECO:0000256" key="3">
    <source>
        <dbReference type="ARBA" id="ARBA00022670"/>
    </source>
</evidence>
<dbReference type="AlphaFoldDB" id="A0AAJ2TJ47"/>
<evidence type="ECO:0000313" key="8">
    <source>
        <dbReference type="Proteomes" id="UP001288387"/>
    </source>
</evidence>
<dbReference type="GO" id="GO:0009368">
    <property type="term" value="C:endopeptidase Clp complex"/>
    <property type="evidence" value="ECO:0007669"/>
    <property type="project" value="TreeGrafter"/>
</dbReference>
<evidence type="ECO:0000256" key="4">
    <source>
        <dbReference type="ARBA" id="ARBA00022801"/>
    </source>
</evidence>
<dbReference type="Pfam" id="PF25209">
    <property type="entry name" value="Phage_capsid_4"/>
    <property type="match status" value="1"/>
</dbReference>
<dbReference type="GO" id="GO:0006515">
    <property type="term" value="P:protein quality control for misfolded or incompletely synthesized proteins"/>
    <property type="evidence" value="ECO:0007669"/>
    <property type="project" value="TreeGrafter"/>
</dbReference>
<organism evidence="7 8">
    <name type="scientific">Stenotrophomonas maltophilia</name>
    <name type="common">Pseudomonas maltophilia</name>
    <name type="synonym">Xanthomonas maltophilia</name>
    <dbReference type="NCBI Taxonomy" id="40324"/>
    <lineage>
        <taxon>Bacteria</taxon>
        <taxon>Pseudomonadati</taxon>
        <taxon>Pseudomonadota</taxon>
        <taxon>Gammaproteobacteria</taxon>
        <taxon>Lysobacterales</taxon>
        <taxon>Lysobacteraceae</taxon>
        <taxon>Stenotrophomonas</taxon>
        <taxon>Stenotrophomonas maltophilia group</taxon>
    </lineage>
</organism>